<evidence type="ECO:0000256" key="1">
    <source>
        <dbReference type="ARBA" id="ARBA00004267"/>
    </source>
</evidence>
<dbReference type="PANTHER" id="PTHR19302:SF27">
    <property type="entry name" value="GAMMA-TUBULIN COMPLEX COMPONENT 4"/>
    <property type="match status" value="1"/>
</dbReference>
<dbReference type="GO" id="GO:0051225">
    <property type="term" value="P:spindle assembly"/>
    <property type="evidence" value="ECO:0007669"/>
    <property type="project" value="TreeGrafter"/>
</dbReference>
<dbReference type="Pfam" id="PF17681">
    <property type="entry name" value="GCP_N_terminal"/>
    <property type="match status" value="1"/>
</dbReference>
<dbReference type="GO" id="GO:0000922">
    <property type="term" value="C:spindle pole"/>
    <property type="evidence" value="ECO:0007669"/>
    <property type="project" value="InterPro"/>
</dbReference>
<keyword evidence="4 5" id="KW-0206">Cytoskeleton</keyword>
<dbReference type="OrthoDB" id="78652at2759"/>
<comment type="subcellular location">
    <subcellularLocation>
        <location evidence="1 5">Cytoplasm</location>
        <location evidence="1 5">Cytoskeleton</location>
        <location evidence="1 5">Microtubule organizing center</location>
    </subcellularLocation>
</comment>
<comment type="similarity">
    <text evidence="5">Belongs to the TUBGCP family.</text>
</comment>
<dbReference type="GO" id="GO:0031122">
    <property type="term" value="P:cytoplasmic microtubule organization"/>
    <property type="evidence" value="ECO:0007669"/>
    <property type="project" value="TreeGrafter"/>
</dbReference>
<evidence type="ECO:0000313" key="8">
    <source>
        <dbReference type="Proteomes" id="UP000708208"/>
    </source>
</evidence>
<keyword evidence="3 5" id="KW-0493">Microtubule</keyword>
<comment type="caution">
    <text evidence="7">The sequence shown here is derived from an EMBL/GenBank/DDBJ whole genome shotgun (WGS) entry which is preliminary data.</text>
</comment>
<feature type="domain" description="Gamma tubulin complex component protein N-terminal" evidence="6">
    <location>
        <begin position="2"/>
        <end position="306"/>
    </location>
</feature>
<dbReference type="GO" id="GO:0005874">
    <property type="term" value="C:microtubule"/>
    <property type="evidence" value="ECO:0007669"/>
    <property type="project" value="UniProtKB-KW"/>
</dbReference>
<dbReference type="EMBL" id="CAJVCH010188901">
    <property type="protein sequence ID" value="CAG7730090.1"/>
    <property type="molecule type" value="Genomic_DNA"/>
</dbReference>
<dbReference type="GO" id="GO:0051011">
    <property type="term" value="F:microtubule minus-end binding"/>
    <property type="evidence" value="ECO:0007669"/>
    <property type="project" value="TreeGrafter"/>
</dbReference>
<organism evidence="7 8">
    <name type="scientific">Allacma fusca</name>
    <dbReference type="NCBI Taxonomy" id="39272"/>
    <lineage>
        <taxon>Eukaryota</taxon>
        <taxon>Metazoa</taxon>
        <taxon>Ecdysozoa</taxon>
        <taxon>Arthropoda</taxon>
        <taxon>Hexapoda</taxon>
        <taxon>Collembola</taxon>
        <taxon>Symphypleona</taxon>
        <taxon>Sminthuridae</taxon>
        <taxon>Allacma</taxon>
    </lineage>
</organism>
<gene>
    <name evidence="7" type="ORF">AFUS01_LOCUS18763</name>
</gene>
<dbReference type="InterPro" id="IPR007259">
    <property type="entry name" value="GCP"/>
</dbReference>
<dbReference type="InterPro" id="IPR041470">
    <property type="entry name" value="GCP_N"/>
</dbReference>
<dbReference type="GO" id="GO:0043015">
    <property type="term" value="F:gamma-tubulin binding"/>
    <property type="evidence" value="ECO:0007669"/>
    <property type="project" value="InterPro"/>
</dbReference>
<evidence type="ECO:0000313" key="7">
    <source>
        <dbReference type="EMBL" id="CAG7730090.1"/>
    </source>
</evidence>
<reference evidence="7" key="1">
    <citation type="submission" date="2021-06" db="EMBL/GenBank/DDBJ databases">
        <authorList>
            <person name="Hodson N. C."/>
            <person name="Mongue J. A."/>
            <person name="Jaron S. K."/>
        </authorList>
    </citation>
    <scope>NUCLEOTIDE SEQUENCE</scope>
</reference>
<dbReference type="GO" id="GO:0000278">
    <property type="term" value="P:mitotic cell cycle"/>
    <property type="evidence" value="ECO:0007669"/>
    <property type="project" value="TreeGrafter"/>
</dbReference>
<dbReference type="GO" id="GO:0051321">
    <property type="term" value="P:meiotic cell cycle"/>
    <property type="evidence" value="ECO:0007669"/>
    <property type="project" value="TreeGrafter"/>
</dbReference>
<keyword evidence="8" id="KW-1185">Reference proteome</keyword>
<sequence length="398" mass="45390">MFHELLMALSGFVGDVFRPDGDGVIKIRKDISFPFIHPGEVAIIDEILEIGTMFKYLEDFVQEHQLLNYAGKPKAKPHGLYVTALCNGLRTILDEYLDVIADLELKVIEDMNLTLNHLRAEVETYRELFASLSLLVKKVLSQEQSSTVIVELVKSEFDEKLHLQDSLQKLIPWINGVLFKQMTNWMVYGTLNDPFNEFFIQPRKMDLSDSDSNKTGKAVSYFVNFAVVPSYFPVSLMDKILFVGMGISILEKSDRTRSIAMEHQQLFHSKMKSVNLDTFRLEKLSNTVDELAASIGTVLHQIVVNEAGLVKHLGIIKDFYLTGRGELFHDFLSSIKPLIVLKSPFMLSALRRSFAVSAARVQLQDEVVQKIQLNFPTGPRKNYLHDYTLYNKHIDFHA</sequence>
<evidence type="ECO:0000256" key="5">
    <source>
        <dbReference type="RuleBase" id="RU363050"/>
    </source>
</evidence>
<dbReference type="GO" id="GO:0000930">
    <property type="term" value="C:gamma-tubulin complex"/>
    <property type="evidence" value="ECO:0007669"/>
    <property type="project" value="TreeGrafter"/>
</dbReference>
<evidence type="ECO:0000256" key="2">
    <source>
        <dbReference type="ARBA" id="ARBA00022490"/>
    </source>
</evidence>
<dbReference type="Proteomes" id="UP000708208">
    <property type="component" value="Unassembled WGS sequence"/>
</dbReference>
<accession>A0A8J2KQB5</accession>
<keyword evidence="2 5" id="KW-0963">Cytoplasm</keyword>
<evidence type="ECO:0000256" key="3">
    <source>
        <dbReference type="ARBA" id="ARBA00022701"/>
    </source>
</evidence>
<evidence type="ECO:0000259" key="6">
    <source>
        <dbReference type="Pfam" id="PF17681"/>
    </source>
</evidence>
<name>A0A8J2KQB5_9HEXA</name>
<evidence type="ECO:0000256" key="4">
    <source>
        <dbReference type="ARBA" id="ARBA00023212"/>
    </source>
</evidence>
<proteinExistence type="inferred from homology"/>
<dbReference type="PANTHER" id="PTHR19302">
    <property type="entry name" value="GAMMA TUBULIN COMPLEX PROTEIN"/>
    <property type="match status" value="1"/>
</dbReference>
<protein>
    <recommendedName>
        <fullName evidence="5">Gamma-tubulin complex component</fullName>
    </recommendedName>
</protein>
<dbReference type="AlphaFoldDB" id="A0A8J2KQB5"/>
<dbReference type="GO" id="GO:0007020">
    <property type="term" value="P:microtubule nucleation"/>
    <property type="evidence" value="ECO:0007669"/>
    <property type="project" value="InterPro"/>
</dbReference>